<dbReference type="SUPFAM" id="SSF56112">
    <property type="entry name" value="Protein kinase-like (PK-like)"/>
    <property type="match status" value="1"/>
</dbReference>
<dbReference type="GO" id="GO:0016020">
    <property type="term" value="C:membrane"/>
    <property type="evidence" value="ECO:0007669"/>
    <property type="project" value="UniProtKB-SubCell"/>
</dbReference>
<proteinExistence type="predicted"/>
<evidence type="ECO:0000256" key="10">
    <source>
        <dbReference type="SAM" id="Phobius"/>
    </source>
</evidence>
<evidence type="ECO:0000313" key="14">
    <source>
        <dbReference type="Proteomes" id="UP001374535"/>
    </source>
</evidence>
<evidence type="ECO:0000256" key="4">
    <source>
        <dbReference type="ARBA" id="ARBA00022729"/>
    </source>
</evidence>
<dbReference type="GO" id="GO:0005524">
    <property type="term" value="F:ATP binding"/>
    <property type="evidence" value="ECO:0007669"/>
    <property type="project" value="InterPro"/>
</dbReference>
<evidence type="ECO:0000256" key="2">
    <source>
        <dbReference type="ARBA" id="ARBA00022614"/>
    </source>
</evidence>
<dbReference type="SUPFAM" id="SSF52058">
    <property type="entry name" value="L domain-like"/>
    <property type="match status" value="2"/>
</dbReference>
<keyword evidence="6 10" id="KW-1133">Transmembrane helix</keyword>
<name>A0AAQ3RZ24_VIGMU</name>
<dbReference type="Pfam" id="PF08263">
    <property type="entry name" value="LRRNT_2"/>
    <property type="match status" value="1"/>
</dbReference>
<keyword evidence="7 10" id="KW-0472">Membrane</keyword>
<dbReference type="InterPro" id="IPR001611">
    <property type="entry name" value="Leu-rich_rpt"/>
</dbReference>
<dbReference type="PANTHER" id="PTHR47986:SF10">
    <property type="entry name" value="RECEPTOR-LIKE KINASE TMK4"/>
    <property type="match status" value="1"/>
</dbReference>
<gene>
    <name evidence="13" type="ORF">V8G54_014059</name>
</gene>
<dbReference type="EMBL" id="CP144696">
    <property type="protein sequence ID" value="WVZ09529.1"/>
    <property type="molecule type" value="Genomic_DNA"/>
</dbReference>
<evidence type="ECO:0000256" key="1">
    <source>
        <dbReference type="ARBA" id="ARBA00004167"/>
    </source>
</evidence>
<keyword evidence="2" id="KW-0433">Leucine-rich repeat</keyword>
<evidence type="ECO:0000256" key="8">
    <source>
        <dbReference type="ARBA" id="ARBA00023170"/>
    </source>
</evidence>
<dbReference type="GO" id="GO:0004672">
    <property type="term" value="F:protein kinase activity"/>
    <property type="evidence" value="ECO:0007669"/>
    <property type="project" value="InterPro"/>
</dbReference>
<keyword evidence="3 10" id="KW-0812">Transmembrane</keyword>
<dbReference type="Pfam" id="PF07714">
    <property type="entry name" value="PK_Tyr_Ser-Thr"/>
    <property type="match status" value="1"/>
</dbReference>
<keyword evidence="14" id="KW-1185">Reference proteome</keyword>
<evidence type="ECO:0000256" key="5">
    <source>
        <dbReference type="ARBA" id="ARBA00022737"/>
    </source>
</evidence>
<comment type="subcellular location">
    <subcellularLocation>
        <location evidence="1">Membrane</location>
        <topology evidence="1">Single-pass membrane protein</topology>
    </subcellularLocation>
</comment>
<accession>A0AAQ3RZ24</accession>
<evidence type="ECO:0000256" key="11">
    <source>
        <dbReference type="SAM" id="SignalP"/>
    </source>
</evidence>
<dbReference type="PANTHER" id="PTHR47986">
    <property type="entry name" value="OSJNBA0070M12.3 PROTEIN"/>
    <property type="match status" value="1"/>
</dbReference>
<dbReference type="Gene3D" id="3.30.200.20">
    <property type="entry name" value="Phosphorylase Kinase, domain 1"/>
    <property type="match status" value="1"/>
</dbReference>
<dbReference type="InterPro" id="IPR011009">
    <property type="entry name" value="Kinase-like_dom_sf"/>
</dbReference>
<dbReference type="Pfam" id="PF00560">
    <property type="entry name" value="LRR_1"/>
    <property type="match status" value="4"/>
</dbReference>
<dbReference type="Proteomes" id="UP001374535">
    <property type="component" value="Chromosome 5"/>
</dbReference>
<dbReference type="InterPro" id="IPR003591">
    <property type="entry name" value="Leu-rich_rpt_typical-subtyp"/>
</dbReference>
<feature type="chain" id="PRO_5042849935" description="Protein kinase domain-containing protein" evidence="11">
    <location>
        <begin position="24"/>
        <end position="671"/>
    </location>
</feature>
<feature type="domain" description="Protein kinase" evidence="12">
    <location>
        <begin position="557"/>
        <end position="671"/>
    </location>
</feature>
<dbReference type="InterPro" id="IPR013210">
    <property type="entry name" value="LRR_N_plant-typ"/>
</dbReference>
<protein>
    <recommendedName>
        <fullName evidence="12">Protein kinase domain-containing protein</fullName>
    </recommendedName>
</protein>
<feature type="signal peptide" evidence="11">
    <location>
        <begin position="1"/>
        <end position="23"/>
    </location>
</feature>
<sequence>MATSTLQSLCFLLLFTLTSTAIADDATIMSKLAKALSPTLSEWSGTNFCRWKGVRCASNRVTSINIAPQSLTEVLPSDLNSLSQLTSCSLQGNALFGALPSLANLSMLETVLLGGNNFTFILEGCFQGLQSLRSLSLADSRNLAPRVIPADLAQASNLVKLDLQGINLNGTLLDIFDSLVSLKELFLSYNNLTRSLPKSFAVSGIKKLWLNNQIPEFVGNALSGALPSRANLPMLETVFLGCNNFNFIPEGCFQGLRSLRSFSLADSRNLAPWAIHADMAQASNLVKLDLQGTNLNGTLSDIFDYLVSLKELFLFYNNLTGSLPKSFAVSGIKKLWLNNQIPEFMFRGLLGNIEIIAFMTNLSKVRLEMNFFTGPIPESSNCITLVELILSHNYLTGVIPSSLMSLLSLKKISLDDNYFQGSYPSFGMGVKANVDHNSFCTHEPQPLDGMVIILVSIRCYEENITILDLANQNLSGTISPAFAQLEILDVSHNNLSGNIRKFSSEVKLYSNYNSFLGVSRTIPSSRGPNARDFSLSPGWITNNVLIGMVTIVVVVVNKMKKRIESGGSMSIDIIRRATKDFNEENIVDLDNNWKIAVKRMKFNPLESQQMNELEAEIDFLSKVRHEHLLNFIGYCFEGQEKLLVYEYMAQGTLAQHLFFCSENGRAPLTWN</sequence>
<dbReference type="InterPro" id="IPR000719">
    <property type="entry name" value="Prot_kinase_dom"/>
</dbReference>
<evidence type="ECO:0000313" key="13">
    <source>
        <dbReference type="EMBL" id="WVZ09529.1"/>
    </source>
</evidence>
<dbReference type="Gene3D" id="3.80.10.10">
    <property type="entry name" value="Ribonuclease Inhibitor"/>
    <property type="match status" value="3"/>
</dbReference>
<evidence type="ECO:0000256" key="6">
    <source>
        <dbReference type="ARBA" id="ARBA00022989"/>
    </source>
</evidence>
<evidence type="ECO:0000256" key="7">
    <source>
        <dbReference type="ARBA" id="ARBA00023136"/>
    </source>
</evidence>
<reference evidence="13 14" key="1">
    <citation type="journal article" date="2023" name="Life. Sci Alliance">
        <title>Evolutionary insights into 3D genome organization and epigenetic landscape of Vigna mungo.</title>
        <authorList>
            <person name="Junaid A."/>
            <person name="Singh B."/>
            <person name="Bhatia S."/>
        </authorList>
    </citation>
    <scope>NUCLEOTIDE SEQUENCE [LARGE SCALE GENOMIC DNA]</scope>
    <source>
        <strain evidence="13">Urdbean</strain>
    </source>
</reference>
<evidence type="ECO:0000259" key="12">
    <source>
        <dbReference type="PROSITE" id="PS50011"/>
    </source>
</evidence>
<dbReference type="SMART" id="SM00369">
    <property type="entry name" value="LRR_TYP"/>
    <property type="match status" value="4"/>
</dbReference>
<evidence type="ECO:0000256" key="9">
    <source>
        <dbReference type="ARBA" id="ARBA00023180"/>
    </source>
</evidence>
<keyword evidence="4 11" id="KW-0732">Signal</keyword>
<evidence type="ECO:0000256" key="3">
    <source>
        <dbReference type="ARBA" id="ARBA00022692"/>
    </source>
</evidence>
<feature type="transmembrane region" description="Helical" evidence="10">
    <location>
        <begin position="539"/>
        <end position="556"/>
    </location>
</feature>
<organism evidence="13 14">
    <name type="scientific">Vigna mungo</name>
    <name type="common">Black gram</name>
    <name type="synonym">Phaseolus mungo</name>
    <dbReference type="NCBI Taxonomy" id="3915"/>
    <lineage>
        <taxon>Eukaryota</taxon>
        <taxon>Viridiplantae</taxon>
        <taxon>Streptophyta</taxon>
        <taxon>Embryophyta</taxon>
        <taxon>Tracheophyta</taxon>
        <taxon>Spermatophyta</taxon>
        <taxon>Magnoliopsida</taxon>
        <taxon>eudicotyledons</taxon>
        <taxon>Gunneridae</taxon>
        <taxon>Pentapetalae</taxon>
        <taxon>rosids</taxon>
        <taxon>fabids</taxon>
        <taxon>Fabales</taxon>
        <taxon>Fabaceae</taxon>
        <taxon>Papilionoideae</taxon>
        <taxon>50 kb inversion clade</taxon>
        <taxon>NPAAA clade</taxon>
        <taxon>indigoferoid/millettioid clade</taxon>
        <taxon>Phaseoleae</taxon>
        <taxon>Vigna</taxon>
    </lineage>
</organism>
<dbReference type="InterPro" id="IPR032675">
    <property type="entry name" value="LRR_dom_sf"/>
</dbReference>
<dbReference type="InterPro" id="IPR001245">
    <property type="entry name" value="Ser-Thr/Tyr_kinase_cat_dom"/>
</dbReference>
<keyword evidence="8" id="KW-0675">Receptor</keyword>
<dbReference type="InterPro" id="IPR052422">
    <property type="entry name" value="Auxin_Ser/Thr_Kinase"/>
</dbReference>
<keyword evidence="9" id="KW-0325">Glycoprotein</keyword>
<dbReference type="AlphaFoldDB" id="A0AAQ3RZ24"/>
<keyword evidence="5" id="KW-0677">Repeat</keyword>
<dbReference type="PROSITE" id="PS50011">
    <property type="entry name" value="PROTEIN_KINASE_DOM"/>
    <property type="match status" value="1"/>
</dbReference>